<dbReference type="AlphaFoldDB" id="A0AAE0LAK6"/>
<accession>A0AAE0LAK6</accession>
<dbReference type="Proteomes" id="UP001190700">
    <property type="component" value="Unassembled WGS sequence"/>
</dbReference>
<proteinExistence type="predicted"/>
<gene>
    <name evidence="2" type="ORF">CYMTET_13885</name>
</gene>
<evidence type="ECO:0000313" key="2">
    <source>
        <dbReference type="EMBL" id="KAK3278163.1"/>
    </source>
</evidence>
<feature type="compositionally biased region" description="Low complexity" evidence="1">
    <location>
        <begin position="232"/>
        <end position="246"/>
    </location>
</feature>
<sequence length="438" mass="45127">MSLASLGGAPSLGRGPPKSGGGSSLSDLSGMPSLGGGGGGGGGGGSGGGSSFLGDAPSLGGRRNAPATDDLDDLFNDSGPKKPAKDLWGSDEPAKSKKSKDSKPKKSKKAEEKKKKSSKGGSSKQKSSIVFSDDDDDEFDGMEIALDDEDTKDVKDTKERFSAPRSSFGSFGAKSSTYERPSVKTSDQPVGGRDLSPPASPKEKPIEDRLAEFLKESDTEEKAEDKDGGGDALDLGLDVFGVRPRPGAGGGGGRRAGVGRRASTGNLDLFATDEPAGQSAAAEPSRPQEEPARPAPAARGTADQPPAEPEPGCCARLREDVHTLTPACAVGICVARSVREERRSRHAWDEKDPWGLSMVSGAALHGERSGSPWWAERLSMVSGAALHGGRSGSPWWAERLSMASGAALHGERSGSPWRAERLSMVGGAALHGGRSGSP</sequence>
<feature type="compositionally biased region" description="Basic and acidic residues" evidence="1">
    <location>
        <begin position="92"/>
        <end position="114"/>
    </location>
</feature>
<name>A0AAE0LAK6_9CHLO</name>
<evidence type="ECO:0000256" key="1">
    <source>
        <dbReference type="SAM" id="MobiDB-lite"/>
    </source>
</evidence>
<feature type="compositionally biased region" description="Basic and acidic residues" evidence="1">
    <location>
        <begin position="152"/>
        <end position="162"/>
    </location>
</feature>
<feature type="compositionally biased region" description="Basic and acidic residues" evidence="1">
    <location>
        <begin position="201"/>
        <end position="217"/>
    </location>
</feature>
<evidence type="ECO:0000313" key="3">
    <source>
        <dbReference type="Proteomes" id="UP001190700"/>
    </source>
</evidence>
<protein>
    <submittedName>
        <fullName evidence="2">Uncharacterized protein</fullName>
    </submittedName>
</protein>
<feature type="compositionally biased region" description="Gly residues" evidence="1">
    <location>
        <begin position="247"/>
        <end position="256"/>
    </location>
</feature>
<feature type="compositionally biased region" description="Acidic residues" evidence="1">
    <location>
        <begin position="132"/>
        <end position="151"/>
    </location>
</feature>
<feature type="compositionally biased region" description="Gly residues" evidence="1">
    <location>
        <begin position="33"/>
        <end position="51"/>
    </location>
</feature>
<feature type="non-terminal residue" evidence="2">
    <location>
        <position position="438"/>
    </location>
</feature>
<feature type="compositionally biased region" description="Polar residues" evidence="1">
    <location>
        <begin position="164"/>
        <end position="188"/>
    </location>
</feature>
<dbReference type="EMBL" id="LGRX02005588">
    <property type="protein sequence ID" value="KAK3278163.1"/>
    <property type="molecule type" value="Genomic_DNA"/>
</dbReference>
<organism evidence="2 3">
    <name type="scientific">Cymbomonas tetramitiformis</name>
    <dbReference type="NCBI Taxonomy" id="36881"/>
    <lineage>
        <taxon>Eukaryota</taxon>
        <taxon>Viridiplantae</taxon>
        <taxon>Chlorophyta</taxon>
        <taxon>Pyramimonadophyceae</taxon>
        <taxon>Pyramimonadales</taxon>
        <taxon>Pyramimonadaceae</taxon>
        <taxon>Cymbomonas</taxon>
    </lineage>
</organism>
<feature type="region of interest" description="Disordered" evidence="1">
    <location>
        <begin position="1"/>
        <end position="313"/>
    </location>
</feature>
<reference evidence="2 3" key="1">
    <citation type="journal article" date="2015" name="Genome Biol. Evol.">
        <title>Comparative Genomics of a Bacterivorous Green Alga Reveals Evolutionary Causalities and Consequences of Phago-Mixotrophic Mode of Nutrition.</title>
        <authorList>
            <person name="Burns J.A."/>
            <person name="Paasch A."/>
            <person name="Narechania A."/>
            <person name="Kim E."/>
        </authorList>
    </citation>
    <scope>NUCLEOTIDE SEQUENCE [LARGE SCALE GENOMIC DNA]</scope>
    <source>
        <strain evidence="2 3">PLY_AMNH</strain>
    </source>
</reference>
<comment type="caution">
    <text evidence="2">The sequence shown here is derived from an EMBL/GenBank/DDBJ whole genome shotgun (WGS) entry which is preliminary data.</text>
</comment>
<feature type="compositionally biased region" description="Low complexity" evidence="1">
    <location>
        <begin position="119"/>
        <end position="128"/>
    </location>
</feature>
<keyword evidence="3" id="KW-1185">Reference proteome</keyword>